<keyword evidence="2" id="KW-0472">Membrane</keyword>
<comment type="caution">
    <text evidence="3">The sequence shown here is derived from an EMBL/GenBank/DDBJ whole genome shotgun (WGS) entry which is preliminary data.</text>
</comment>
<evidence type="ECO:0000256" key="1">
    <source>
        <dbReference type="SAM" id="MobiDB-lite"/>
    </source>
</evidence>
<feature type="transmembrane region" description="Helical" evidence="2">
    <location>
        <begin position="217"/>
        <end position="235"/>
    </location>
</feature>
<name>A0A1F8GHG3_9BACT</name>
<sequence length="467" mass="50256">MADDQNKTSTIDDLVKELSKNNNSNQPPPNLPGVVVDTKDTKPPVPPPPSAPISGGGPLRPEPPRPLQPTSPSSSAPISGGGPSRPQPPSPPLSQPVKPPVSPMPVSGPKPSPVQEYKSSIRTMGEDIASIKSGQKPSGVDIPRKVTPEAPKPVMPGVSKSEAPPSGPISFVGLGKTEKTGPLPFLTPEKPPGPFKAPEIQPPITVPGEKKSINTTLYLFIAGVLVVGGFLYWFLVLRVVEPEVGLSPTPTPTQTVTSTPLAKSLGDIFEGASVNFEATLSDDLGQDFKTFIGTLSVVRNEFLKINLVEDVDGTLAPLSFLDMLDMDLTIYPTSLNDNIVDSIVTVYGQSEMFDKNGSVNLNTQNLKKTAFVARIKDVAAVELMIKDWELTIAEDLADYLLIEDISKEESVNFLDNTYRSALIRYKNFPFPDVTVDYAVVEVAEQNYLIITGSREAMYATMDVLLEQ</sequence>
<dbReference type="EMBL" id="MGKJ01000014">
    <property type="protein sequence ID" value="OGN23879.1"/>
    <property type="molecule type" value="Genomic_DNA"/>
</dbReference>
<keyword evidence="2" id="KW-1133">Transmembrane helix</keyword>
<proteinExistence type="predicted"/>
<organism evidence="3 4">
    <name type="scientific">Candidatus Yanofskybacteria bacterium RIFCSPLOWO2_01_FULL_43_22</name>
    <dbReference type="NCBI Taxonomy" id="1802695"/>
    <lineage>
        <taxon>Bacteria</taxon>
        <taxon>Candidatus Yanofskyibacteriota</taxon>
    </lineage>
</organism>
<accession>A0A1F8GHG3</accession>
<evidence type="ECO:0000313" key="3">
    <source>
        <dbReference type="EMBL" id="OGN23879.1"/>
    </source>
</evidence>
<feature type="compositionally biased region" description="Pro residues" evidence="1">
    <location>
        <begin position="85"/>
        <end position="112"/>
    </location>
</feature>
<dbReference type="Proteomes" id="UP000178911">
    <property type="component" value="Unassembled WGS sequence"/>
</dbReference>
<feature type="compositionally biased region" description="Pro residues" evidence="1">
    <location>
        <begin position="60"/>
        <end position="69"/>
    </location>
</feature>
<protein>
    <submittedName>
        <fullName evidence="3">Uncharacterized protein</fullName>
    </submittedName>
</protein>
<keyword evidence="2" id="KW-0812">Transmembrane</keyword>
<evidence type="ECO:0000313" key="4">
    <source>
        <dbReference type="Proteomes" id="UP000178911"/>
    </source>
</evidence>
<evidence type="ECO:0000256" key="2">
    <source>
        <dbReference type="SAM" id="Phobius"/>
    </source>
</evidence>
<reference evidence="3 4" key="1">
    <citation type="journal article" date="2016" name="Nat. Commun.">
        <title>Thousands of microbial genomes shed light on interconnected biogeochemical processes in an aquifer system.</title>
        <authorList>
            <person name="Anantharaman K."/>
            <person name="Brown C.T."/>
            <person name="Hug L.A."/>
            <person name="Sharon I."/>
            <person name="Castelle C.J."/>
            <person name="Probst A.J."/>
            <person name="Thomas B.C."/>
            <person name="Singh A."/>
            <person name="Wilkins M.J."/>
            <person name="Karaoz U."/>
            <person name="Brodie E.L."/>
            <person name="Williams K.H."/>
            <person name="Hubbard S.S."/>
            <person name="Banfield J.F."/>
        </authorList>
    </citation>
    <scope>NUCLEOTIDE SEQUENCE [LARGE SCALE GENOMIC DNA]</scope>
</reference>
<dbReference type="STRING" id="1802695.A3A13_02195"/>
<gene>
    <name evidence="3" type="ORF">A3A13_02195</name>
</gene>
<dbReference type="AlphaFoldDB" id="A0A1F8GHG3"/>
<feature type="region of interest" description="Disordered" evidence="1">
    <location>
        <begin position="1"/>
        <end position="166"/>
    </location>
</feature>
<dbReference type="PRINTS" id="PR01217">
    <property type="entry name" value="PRICHEXTENSN"/>
</dbReference>